<proteinExistence type="predicted"/>
<comment type="caution">
    <text evidence="2">The sequence shown here is derived from an EMBL/GenBank/DDBJ whole genome shotgun (WGS) entry which is preliminary data.</text>
</comment>
<organism evidence="2 3">
    <name type="scientific">Rubroshorea leprosula</name>
    <dbReference type="NCBI Taxonomy" id="152421"/>
    <lineage>
        <taxon>Eukaryota</taxon>
        <taxon>Viridiplantae</taxon>
        <taxon>Streptophyta</taxon>
        <taxon>Embryophyta</taxon>
        <taxon>Tracheophyta</taxon>
        <taxon>Spermatophyta</taxon>
        <taxon>Magnoliopsida</taxon>
        <taxon>eudicotyledons</taxon>
        <taxon>Gunneridae</taxon>
        <taxon>Pentapetalae</taxon>
        <taxon>rosids</taxon>
        <taxon>malvids</taxon>
        <taxon>Malvales</taxon>
        <taxon>Dipterocarpaceae</taxon>
        <taxon>Rubroshorea</taxon>
    </lineage>
</organism>
<keyword evidence="1" id="KW-0472">Membrane</keyword>
<dbReference type="EMBL" id="BPVZ01000227">
    <property type="protein sequence ID" value="GKV47383.1"/>
    <property type="molecule type" value="Genomic_DNA"/>
</dbReference>
<dbReference type="AlphaFoldDB" id="A0AAV5MCZ5"/>
<protein>
    <submittedName>
        <fullName evidence="2">Uncharacterized protein</fullName>
    </submittedName>
</protein>
<reference evidence="2 3" key="1">
    <citation type="journal article" date="2021" name="Commun. Biol.">
        <title>The genome of Shorea leprosula (Dipterocarpaceae) highlights the ecological relevance of drought in aseasonal tropical rainforests.</title>
        <authorList>
            <person name="Ng K.K.S."/>
            <person name="Kobayashi M.J."/>
            <person name="Fawcett J.A."/>
            <person name="Hatakeyama M."/>
            <person name="Paape T."/>
            <person name="Ng C.H."/>
            <person name="Ang C.C."/>
            <person name="Tnah L.H."/>
            <person name="Lee C.T."/>
            <person name="Nishiyama T."/>
            <person name="Sese J."/>
            <person name="O'Brien M.J."/>
            <person name="Copetti D."/>
            <person name="Mohd Noor M.I."/>
            <person name="Ong R.C."/>
            <person name="Putra M."/>
            <person name="Sireger I.Z."/>
            <person name="Indrioko S."/>
            <person name="Kosugi Y."/>
            <person name="Izuno A."/>
            <person name="Isagi Y."/>
            <person name="Lee S.L."/>
            <person name="Shimizu K.K."/>
        </authorList>
    </citation>
    <scope>NUCLEOTIDE SEQUENCE [LARGE SCALE GENOMIC DNA]</scope>
    <source>
        <strain evidence="2">214</strain>
    </source>
</reference>
<sequence length="98" mass="11288">MFLRFQFHRGKSFLKSALSINHGLIAIRILFHEPGLISLSYAVRTVSILSVMLLGIFLLIEKMCFCNFGHSFIYKVWMQMDLYDALGADVCLRTMSCF</sequence>
<keyword evidence="1" id="KW-1133">Transmembrane helix</keyword>
<dbReference type="Proteomes" id="UP001054252">
    <property type="component" value="Unassembled WGS sequence"/>
</dbReference>
<accession>A0AAV5MCZ5</accession>
<name>A0AAV5MCZ5_9ROSI</name>
<gene>
    <name evidence="2" type="ORF">SLEP1_g54288</name>
</gene>
<evidence type="ECO:0000313" key="3">
    <source>
        <dbReference type="Proteomes" id="UP001054252"/>
    </source>
</evidence>
<evidence type="ECO:0000256" key="1">
    <source>
        <dbReference type="SAM" id="Phobius"/>
    </source>
</evidence>
<keyword evidence="3" id="KW-1185">Reference proteome</keyword>
<keyword evidence="1" id="KW-0812">Transmembrane</keyword>
<evidence type="ECO:0000313" key="2">
    <source>
        <dbReference type="EMBL" id="GKV47383.1"/>
    </source>
</evidence>
<feature type="transmembrane region" description="Helical" evidence="1">
    <location>
        <begin position="12"/>
        <end position="31"/>
    </location>
</feature>
<feature type="transmembrane region" description="Helical" evidence="1">
    <location>
        <begin position="37"/>
        <end position="60"/>
    </location>
</feature>